<dbReference type="Proteomes" id="UP000185604">
    <property type="component" value="Unassembled WGS sequence"/>
</dbReference>
<evidence type="ECO:0000313" key="1">
    <source>
        <dbReference type="EMBL" id="OLF87605.1"/>
    </source>
</evidence>
<evidence type="ECO:0000313" key="2">
    <source>
        <dbReference type="Proteomes" id="UP000185604"/>
    </source>
</evidence>
<protein>
    <submittedName>
        <fullName evidence="1">Uncharacterized protein</fullName>
    </submittedName>
</protein>
<proteinExistence type="predicted"/>
<reference evidence="1 2" key="1">
    <citation type="journal article" date="2016" name="Front. Microbiol.">
        <title>High-Level Heat Resistance of Spores of Bacillus amyloliquefaciens and Bacillus licheniformis Results from the Presence of a spoVA Operon in a Tn1546 Transposon.</title>
        <authorList>
            <person name="Berendsen E.M."/>
            <person name="Koning R.A."/>
            <person name="Boekhorst J."/>
            <person name="de Jong A."/>
            <person name="Kuipers O.P."/>
            <person name="Wells-Bennik M.H."/>
        </authorList>
    </citation>
    <scope>NUCLEOTIDE SEQUENCE [LARGE SCALE GENOMIC DNA]</scope>
    <source>
        <strain evidence="1 2">B4121</strain>
    </source>
</reference>
<accession>A0A7Z0WUC0</accession>
<dbReference type="AlphaFoldDB" id="A0A7Z0WUC0"/>
<name>A0A7Z0WUC0_9BACI</name>
<comment type="caution">
    <text evidence="1">The sequence shown here is derived from an EMBL/GenBank/DDBJ whole genome shotgun (WGS) entry which is preliminary data.</text>
</comment>
<dbReference type="EMBL" id="LKPO01000026">
    <property type="protein sequence ID" value="OLF87605.1"/>
    <property type="molecule type" value="Genomic_DNA"/>
</dbReference>
<organism evidence="1 2">
    <name type="scientific">Bacillus paralicheniformis</name>
    <dbReference type="NCBI Taxonomy" id="1648923"/>
    <lineage>
        <taxon>Bacteria</taxon>
        <taxon>Bacillati</taxon>
        <taxon>Bacillota</taxon>
        <taxon>Bacilli</taxon>
        <taxon>Bacillales</taxon>
        <taxon>Bacillaceae</taxon>
        <taxon>Bacillus</taxon>
    </lineage>
</organism>
<gene>
    <name evidence="1" type="ORF">B4121_4057</name>
</gene>
<sequence>MQTYSSYFSVKKRIHPANPLKSIYFLGGTAPGHQPVAAPYHDPN</sequence>